<proteinExistence type="inferred from homology"/>
<evidence type="ECO:0000256" key="4">
    <source>
        <dbReference type="PIRSR" id="PIRSR000303-1"/>
    </source>
</evidence>
<feature type="active site" evidence="4">
    <location>
        <position position="35"/>
    </location>
</feature>
<dbReference type="PROSITE" id="PS51355">
    <property type="entry name" value="GLUTATHIONE_PEROXID_3"/>
    <property type="match status" value="1"/>
</dbReference>
<dbReference type="PROSITE" id="PS00460">
    <property type="entry name" value="GLUTATHIONE_PEROXID_1"/>
    <property type="match status" value="1"/>
</dbReference>
<comment type="caution">
    <text evidence="6">The sequence shown here is derived from an EMBL/GenBank/DDBJ whole genome shotgun (WGS) entry which is preliminary data.</text>
</comment>
<organism evidence="6 7">
    <name type="scientific">Aphanizomenon flos-aquae WA102</name>
    <dbReference type="NCBI Taxonomy" id="1710896"/>
    <lineage>
        <taxon>Bacteria</taxon>
        <taxon>Bacillati</taxon>
        <taxon>Cyanobacteriota</taxon>
        <taxon>Cyanophyceae</taxon>
        <taxon>Nostocales</taxon>
        <taxon>Aphanizomenonaceae</taxon>
        <taxon>Aphanizomenon</taxon>
    </lineage>
</organism>
<dbReference type="Gene3D" id="3.40.30.10">
    <property type="entry name" value="Glutaredoxin"/>
    <property type="match status" value="1"/>
</dbReference>
<protein>
    <recommendedName>
        <fullName evidence="5">Glutathione peroxidase</fullName>
    </recommendedName>
</protein>
<dbReference type="GO" id="GO:0004601">
    <property type="term" value="F:peroxidase activity"/>
    <property type="evidence" value="ECO:0007669"/>
    <property type="project" value="UniProtKB-KW"/>
</dbReference>
<dbReference type="CDD" id="cd00340">
    <property type="entry name" value="GSH_Peroxidase"/>
    <property type="match status" value="1"/>
</dbReference>
<evidence type="ECO:0000256" key="3">
    <source>
        <dbReference type="ARBA" id="ARBA00023002"/>
    </source>
</evidence>
<dbReference type="Proteomes" id="UP000092093">
    <property type="component" value="Unassembled WGS sequence"/>
</dbReference>
<sequence>MSIYDLSFTDNSGNEIKLESFKGKNILIVNTASNCGYTTQYSDLQKVYSDSVVVLGFPCNQFGNQEPGNNQDIKEFCTTNYGVKFPLSQKVEVNGPNAHPIYKHCKESTGITNIGWNFEKFLISSDGSITHYLSSHQVLDIV</sequence>
<evidence type="ECO:0000256" key="5">
    <source>
        <dbReference type="RuleBase" id="RU000499"/>
    </source>
</evidence>
<dbReference type="EMBL" id="LJOW01000002">
    <property type="protein sequence ID" value="OBQ45566.1"/>
    <property type="molecule type" value="Genomic_DNA"/>
</dbReference>
<dbReference type="PANTHER" id="PTHR11592">
    <property type="entry name" value="GLUTATHIONE PEROXIDASE"/>
    <property type="match status" value="1"/>
</dbReference>
<name>A0A1B7X885_APHFL</name>
<evidence type="ECO:0000256" key="2">
    <source>
        <dbReference type="ARBA" id="ARBA00022559"/>
    </source>
</evidence>
<dbReference type="PIRSF" id="PIRSF000303">
    <property type="entry name" value="Glutathion_perox"/>
    <property type="match status" value="1"/>
</dbReference>
<dbReference type="InterPro" id="IPR036249">
    <property type="entry name" value="Thioredoxin-like_sf"/>
</dbReference>
<dbReference type="PANTHER" id="PTHR11592:SF78">
    <property type="entry name" value="GLUTATHIONE PEROXIDASE"/>
    <property type="match status" value="1"/>
</dbReference>
<dbReference type="PRINTS" id="PR01011">
    <property type="entry name" value="GLUTPROXDASE"/>
</dbReference>
<dbReference type="InterPro" id="IPR029760">
    <property type="entry name" value="GPX_CS"/>
</dbReference>
<dbReference type="PROSITE" id="PS00763">
    <property type="entry name" value="GLUTATHIONE_PEROXID_2"/>
    <property type="match status" value="1"/>
</dbReference>
<reference evidence="6 7" key="1">
    <citation type="submission" date="2015-09" db="EMBL/GenBank/DDBJ databases">
        <title>Aphanizomenon flos-aquae WA102.</title>
        <authorList>
            <person name="Driscoll C."/>
        </authorList>
    </citation>
    <scope>NUCLEOTIDE SEQUENCE [LARGE SCALE GENOMIC DNA]</scope>
    <source>
        <strain evidence="6">WA102</strain>
    </source>
</reference>
<dbReference type="AlphaFoldDB" id="A0A1B7X885"/>
<evidence type="ECO:0000313" key="6">
    <source>
        <dbReference type="EMBL" id="OBQ45566.1"/>
    </source>
</evidence>
<dbReference type="InterPro" id="IPR029759">
    <property type="entry name" value="GPX_AS"/>
</dbReference>
<dbReference type="SUPFAM" id="SSF52833">
    <property type="entry name" value="Thioredoxin-like"/>
    <property type="match status" value="1"/>
</dbReference>
<evidence type="ECO:0000313" key="7">
    <source>
        <dbReference type="Proteomes" id="UP000092093"/>
    </source>
</evidence>
<evidence type="ECO:0000256" key="1">
    <source>
        <dbReference type="ARBA" id="ARBA00006926"/>
    </source>
</evidence>
<comment type="similarity">
    <text evidence="1 5">Belongs to the glutathione peroxidase family.</text>
</comment>
<dbReference type="PATRIC" id="fig|1710896.3.peg.2547"/>
<gene>
    <name evidence="6" type="ORF">AN484_00925</name>
</gene>
<dbReference type="Pfam" id="PF00255">
    <property type="entry name" value="GSHPx"/>
    <property type="match status" value="1"/>
</dbReference>
<keyword evidence="2 5" id="KW-0575">Peroxidase</keyword>
<dbReference type="GO" id="GO:0034599">
    <property type="term" value="P:cellular response to oxidative stress"/>
    <property type="evidence" value="ECO:0007669"/>
    <property type="project" value="TreeGrafter"/>
</dbReference>
<accession>A0A1B7X885</accession>
<keyword evidence="3 5" id="KW-0560">Oxidoreductase</keyword>
<dbReference type="InterPro" id="IPR000889">
    <property type="entry name" value="Glutathione_peroxidase"/>
</dbReference>